<dbReference type="EMBL" id="ML119649">
    <property type="protein sequence ID" value="RPA86436.1"/>
    <property type="molecule type" value="Genomic_DNA"/>
</dbReference>
<evidence type="ECO:0000313" key="6">
    <source>
        <dbReference type="EMBL" id="RPA86436.1"/>
    </source>
</evidence>
<reference evidence="6 7" key="1">
    <citation type="journal article" date="2018" name="Nat. Ecol. Evol.">
        <title>Pezizomycetes genomes reveal the molecular basis of ectomycorrhizal truffle lifestyle.</title>
        <authorList>
            <person name="Murat C."/>
            <person name="Payen T."/>
            <person name="Noel B."/>
            <person name="Kuo A."/>
            <person name="Morin E."/>
            <person name="Chen J."/>
            <person name="Kohler A."/>
            <person name="Krizsan K."/>
            <person name="Balestrini R."/>
            <person name="Da Silva C."/>
            <person name="Montanini B."/>
            <person name="Hainaut M."/>
            <person name="Levati E."/>
            <person name="Barry K.W."/>
            <person name="Belfiori B."/>
            <person name="Cichocki N."/>
            <person name="Clum A."/>
            <person name="Dockter R.B."/>
            <person name="Fauchery L."/>
            <person name="Guy J."/>
            <person name="Iotti M."/>
            <person name="Le Tacon F."/>
            <person name="Lindquist E.A."/>
            <person name="Lipzen A."/>
            <person name="Malagnac F."/>
            <person name="Mello A."/>
            <person name="Molinier V."/>
            <person name="Miyauchi S."/>
            <person name="Poulain J."/>
            <person name="Riccioni C."/>
            <person name="Rubini A."/>
            <person name="Sitrit Y."/>
            <person name="Splivallo R."/>
            <person name="Traeger S."/>
            <person name="Wang M."/>
            <person name="Zifcakova L."/>
            <person name="Wipf D."/>
            <person name="Zambonelli A."/>
            <person name="Paolocci F."/>
            <person name="Nowrousian M."/>
            <person name="Ottonello S."/>
            <person name="Baldrian P."/>
            <person name="Spatafora J.W."/>
            <person name="Henrissat B."/>
            <person name="Nagy L.G."/>
            <person name="Aury J.M."/>
            <person name="Wincker P."/>
            <person name="Grigoriev I.V."/>
            <person name="Bonfante P."/>
            <person name="Martin F.M."/>
        </authorList>
    </citation>
    <scope>NUCLEOTIDE SEQUENCE [LARGE SCALE GENOMIC DNA]</scope>
    <source>
        <strain evidence="6 7">RN42</strain>
    </source>
</reference>
<organism evidence="6 7">
    <name type="scientific">Ascobolus immersus RN42</name>
    <dbReference type="NCBI Taxonomy" id="1160509"/>
    <lineage>
        <taxon>Eukaryota</taxon>
        <taxon>Fungi</taxon>
        <taxon>Dikarya</taxon>
        <taxon>Ascomycota</taxon>
        <taxon>Pezizomycotina</taxon>
        <taxon>Pezizomycetes</taxon>
        <taxon>Pezizales</taxon>
        <taxon>Ascobolaceae</taxon>
        <taxon>Ascobolus</taxon>
    </lineage>
</organism>
<dbReference type="Gene3D" id="3.20.20.140">
    <property type="entry name" value="Metal-dependent hydrolases"/>
    <property type="match status" value="1"/>
</dbReference>
<proteinExistence type="inferred from homology"/>
<feature type="compositionally biased region" description="Low complexity" evidence="5">
    <location>
        <begin position="15"/>
        <end position="28"/>
    </location>
</feature>
<evidence type="ECO:0000313" key="7">
    <source>
        <dbReference type="Proteomes" id="UP000275078"/>
    </source>
</evidence>
<keyword evidence="7" id="KW-1185">Reference proteome</keyword>
<protein>
    <recommendedName>
        <fullName evidence="8">Mg-dependent DNase</fullName>
    </recommendedName>
</protein>
<keyword evidence="3" id="KW-0479">Metal-binding</keyword>
<evidence type="ECO:0000256" key="2">
    <source>
        <dbReference type="ARBA" id="ARBA00022722"/>
    </source>
</evidence>
<feature type="compositionally biased region" description="Polar residues" evidence="5">
    <location>
        <begin position="1"/>
        <end position="14"/>
    </location>
</feature>
<dbReference type="GO" id="GO:0005829">
    <property type="term" value="C:cytosol"/>
    <property type="evidence" value="ECO:0007669"/>
    <property type="project" value="TreeGrafter"/>
</dbReference>
<sequence>MASPTVSPTLEAGQTTPPTEAAATPTPTSYKPRYIDVALNLADPVFRGIYHSQQRHDDDLGGVLKRAGAVGCSKILVTGSDLHNSKTCVDLCKEIADNSEAWGGVKAWSTVGIHPCHAKEVDEEGFWDTFKTRVEEGMKSGYVKAFGEFGLDYDRLEWADAETQRRAFTAQLEYFRTLTPALPLFLHSRAAHKDFLELLKPHLSHFPGALVHSFTGTLEEVQELVELGCYVGINGCSLKTDENLEIVRALPLDRIMLETDGPWCEMRKSSAACKLMDKKGVELPDLGPLCKKKEKWVEGQRINGRNEPVAIQWVALAVATIKEVSLEEVCEAAWKNSIQVFGLGEYQQ</sequence>
<dbReference type="InterPro" id="IPR032466">
    <property type="entry name" value="Metal_Hydrolase"/>
</dbReference>
<dbReference type="AlphaFoldDB" id="A0A3N4IL96"/>
<evidence type="ECO:0000256" key="4">
    <source>
        <dbReference type="ARBA" id="ARBA00022801"/>
    </source>
</evidence>
<dbReference type="InterPro" id="IPR001130">
    <property type="entry name" value="TatD-like"/>
</dbReference>
<evidence type="ECO:0008006" key="8">
    <source>
        <dbReference type="Google" id="ProtNLM"/>
    </source>
</evidence>
<gene>
    <name evidence="6" type="ORF">BJ508DRAFT_411145</name>
</gene>
<evidence type="ECO:0000256" key="5">
    <source>
        <dbReference type="SAM" id="MobiDB-lite"/>
    </source>
</evidence>
<dbReference type="GO" id="GO:0008296">
    <property type="term" value="F:3'-5'-DNA exonuclease activity"/>
    <property type="evidence" value="ECO:0007669"/>
    <property type="project" value="TreeGrafter"/>
</dbReference>
<evidence type="ECO:0000256" key="3">
    <source>
        <dbReference type="ARBA" id="ARBA00022723"/>
    </source>
</evidence>
<dbReference type="PANTHER" id="PTHR10060:SF15">
    <property type="entry name" value="DEOXYRIBONUCLEASE TATDN1"/>
    <property type="match status" value="1"/>
</dbReference>
<dbReference type="GO" id="GO:0046872">
    <property type="term" value="F:metal ion binding"/>
    <property type="evidence" value="ECO:0007669"/>
    <property type="project" value="UniProtKB-KW"/>
</dbReference>
<dbReference type="InterPro" id="IPR050891">
    <property type="entry name" value="TatD-type_Hydrolase"/>
</dbReference>
<dbReference type="SUPFAM" id="SSF51556">
    <property type="entry name" value="Metallo-dependent hydrolases"/>
    <property type="match status" value="1"/>
</dbReference>
<dbReference type="OrthoDB" id="6079689at2759"/>
<feature type="region of interest" description="Disordered" evidence="5">
    <location>
        <begin position="1"/>
        <end position="28"/>
    </location>
</feature>
<keyword evidence="2" id="KW-0540">Nuclease</keyword>
<name>A0A3N4IL96_ASCIM</name>
<dbReference type="STRING" id="1160509.A0A3N4IL96"/>
<dbReference type="Proteomes" id="UP000275078">
    <property type="component" value="Unassembled WGS sequence"/>
</dbReference>
<evidence type="ECO:0000256" key="1">
    <source>
        <dbReference type="ARBA" id="ARBA00009275"/>
    </source>
</evidence>
<dbReference type="Pfam" id="PF01026">
    <property type="entry name" value="TatD_DNase"/>
    <property type="match status" value="1"/>
</dbReference>
<dbReference type="PANTHER" id="PTHR10060">
    <property type="entry name" value="TATD FAMILY DEOXYRIBONUCLEASE"/>
    <property type="match status" value="1"/>
</dbReference>
<accession>A0A3N4IL96</accession>
<comment type="similarity">
    <text evidence="1">Belongs to the metallo-dependent hydrolases superfamily. TatD-type hydrolase family.</text>
</comment>
<keyword evidence="4" id="KW-0378">Hydrolase</keyword>